<dbReference type="Pfam" id="PF12625">
    <property type="entry name" value="Arabinose_bd"/>
    <property type="match status" value="1"/>
</dbReference>
<dbReference type="PANTHER" id="PTHR47894:SF1">
    <property type="entry name" value="HTH-TYPE TRANSCRIPTIONAL REGULATOR VQSM"/>
    <property type="match status" value="1"/>
</dbReference>
<dbReference type="InterPro" id="IPR018060">
    <property type="entry name" value="HTH_AraC"/>
</dbReference>
<sequence length="336" mass="38134">MKSGHSGWVLAIARTLDAYGLSHEDIFRQVGMDPEMLRDANSRYWQEMISRLWCTAVKETGDPNFGLKVARQIRPSSFHVVGHAMSCSATLGAAIHRFARYAKLISSSAMIELTESDDQLKLVLAFDTGDMPVLPETMDTVIAGLVCFNNWIAGENVPPLEVRFRRPHPADAEEYLRLLQCPVLFEQDEDSILYSQTDMHRPVLSADEQLASTLDNMAVTQLGQLSERFSRRVRDCLLQQLEQESEVSRKATAELMHMTERTLLRRLKDEGTTFQEVLDNLREELAYQYLQRPDCTVQSVSFMLGFSDASTFSRAFKRWTGRRPSLAQHNGTAEHA</sequence>
<evidence type="ECO:0000256" key="1">
    <source>
        <dbReference type="ARBA" id="ARBA00023015"/>
    </source>
</evidence>
<evidence type="ECO:0000313" key="5">
    <source>
        <dbReference type="EMBL" id="TKA93068.1"/>
    </source>
</evidence>
<accession>A0A4U0YNV7</accession>
<keyword evidence="1" id="KW-0805">Transcription regulation</keyword>
<dbReference type="PROSITE" id="PS01124">
    <property type="entry name" value="HTH_ARAC_FAMILY_2"/>
    <property type="match status" value="1"/>
</dbReference>
<dbReference type="InterPro" id="IPR029058">
    <property type="entry name" value="AB_hydrolase_fold"/>
</dbReference>
<dbReference type="SUPFAM" id="SSF53474">
    <property type="entry name" value="alpha/beta-Hydrolases"/>
    <property type="match status" value="1"/>
</dbReference>
<organism evidence="5 6">
    <name type="scientific">Halopseudomonas bauzanensis</name>
    <dbReference type="NCBI Taxonomy" id="653930"/>
    <lineage>
        <taxon>Bacteria</taxon>
        <taxon>Pseudomonadati</taxon>
        <taxon>Pseudomonadota</taxon>
        <taxon>Gammaproteobacteria</taxon>
        <taxon>Pseudomonadales</taxon>
        <taxon>Pseudomonadaceae</taxon>
        <taxon>Halopseudomonas</taxon>
    </lineage>
</organism>
<protein>
    <submittedName>
        <fullName evidence="5">AraC family transcriptional regulator</fullName>
    </submittedName>
</protein>
<evidence type="ECO:0000256" key="3">
    <source>
        <dbReference type="ARBA" id="ARBA00023163"/>
    </source>
</evidence>
<reference evidence="5 6" key="1">
    <citation type="submission" date="2019-04" db="EMBL/GenBank/DDBJ databases">
        <title>Crypto-aerobic microbial life in anoxic (sulfidic) marine sediments.</title>
        <authorList>
            <person name="Bhattacharya S."/>
            <person name="Roy C."/>
            <person name="Mondal N."/>
            <person name="Sarkar J."/>
            <person name="Mandal S."/>
            <person name="Rameez M.J."/>
            <person name="Ghosh W."/>
        </authorList>
    </citation>
    <scope>NUCLEOTIDE SEQUENCE [LARGE SCALE GENOMIC DNA]</scope>
    <source>
        <strain evidence="5 6">SBBB</strain>
    </source>
</reference>
<keyword evidence="3" id="KW-0804">Transcription</keyword>
<dbReference type="EMBL" id="SWAV01000001">
    <property type="protein sequence ID" value="TKA93068.1"/>
    <property type="molecule type" value="Genomic_DNA"/>
</dbReference>
<dbReference type="RefSeq" id="WP_136868683.1">
    <property type="nucleotide sequence ID" value="NZ_SWAV01000001.1"/>
</dbReference>
<proteinExistence type="predicted"/>
<dbReference type="Pfam" id="PF12833">
    <property type="entry name" value="HTH_18"/>
    <property type="match status" value="1"/>
</dbReference>
<dbReference type="SUPFAM" id="SSF46689">
    <property type="entry name" value="Homeodomain-like"/>
    <property type="match status" value="1"/>
</dbReference>
<dbReference type="GO" id="GO:0000976">
    <property type="term" value="F:transcription cis-regulatory region binding"/>
    <property type="evidence" value="ECO:0007669"/>
    <property type="project" value="TreeGrafter"/>
</dbReference>
<dbReference type="Proteomes" id="UP000305198">
    <property type="component" value="Unassembled WGS sequence"/>
</dbReference>
<dbReference type="GO" id="GO:0005829">
    <property type="term" value="C:cytosol"/>
    <property type="evidence" value="ECO:0007669"/>
    <property type="project" value="TreeGrafter"/>
</dbReference>
<evidence type="ECO:0000313" key="6">
    <source>
        <dbReference type="Proteomes" id="UP000305198"/>
    </source>
</evidence>
<name>A0A4U0YNV7_9GAMM</name>
<dbReference type="PANTHER" id="PTHR47894">
    <property type="entry name" value="HTH-TYPE TRANSCRIPTIONAL REGULATOR GADX"/>
    <property type="match status" value="1"/>
</dbReference>
<gene>
    <name evidence="5" type="ORF">FA869_02485</name>
</gene>
<feature type="domain" description="HTH araC/xylS-type" evidence="4">
    <location>
        <begin position="231"/>
        <end position="330"/>
    </location>
</feature>
<comment type="caution">
    <text evidence="5">The sequence shown here is derived from an EMBL/GenBank/DDBJ whole genome shotgun (WGS) entry which is preliminary data.</text>
</comment>
<dbReference type="InterPro" id="IPR009057">
    <property type="entry name" value="Homeodomain-like_sf"/>
</dbReference>
<keyword evidence="2" id="KW-0238">DNA-binding</keyword>
<dbReference type="InterPro" id="IPR032687">
    <property type="entry name" value="AraC-type_N"/>
</dbReference>
<dbReference type="SMART" id="SM00342">
    <property type="entry name" value="HTH_ARAC"/>
    <property type="match status" value="1"/>
</dbReference>
<evidence type="ECO:0000256" key="2">
    <source>
        <dbReference type="ARBA" id="ARBA00023125"/>
    </source>
</evidence>
<dbReference type="GO" id="GO:0003700">
    <property type="term" value="F:DNA-binding transcription factor activity"/>
    <property type="evidence" value="ECO:0007669"/>
    <property type="project" value="InterPro"/>
</dbReference>
<dbReference type="Gene3D" id="1.10.10.60">
    <property type="entry name" value="Homeodomain-like"/>
    <property type="match status" value="1"/>
</dbReference>
<dbReference type="AlphaFoldDB" id="A0A4U0YNV7"/>
<evidence type="ECO:0000259" key="4">
    <source>
        <dbReference type="PROSITE" id="PS01124"/>
    </source>
</evidence>